<dbReference type="Pfam" id="PF00248">
    <property type="entry name" value="Aldo_ket_red"/>
    <property type="match status" value="1"/>
</dbReference>
<dbReference type="PROSITE" id="PS00798">
    <property type="entry name" value="ALDOKETO_REDUCTASE_1"/>
    <property type="match status" value="1"/>
</dbReference>
<feature type="active site" description="Proton donor" evidence="2">
    <location>
        <position position="53"/>
    </location>
</feature>
<feature type="site" description="Lowers pKa of active site Tyr" evidence="4">
    <location>
        <position position="82"/>
    </location>
</feature>
<keyword evidence="1" id="KW-0560">Oxidoreductase</keyword>
<dbReference type="EMBL" id="WIGN01000705">
    <property type="protein sequence ID" value="KAF6785182.1"/>
    <property type="molecule type" value="Genomic_DNA"/>
</dbReference>
<dbReference type="Proteomes" id="UP000652219">
    <property type="component" value="Unassembled WGS sequence"/>
</dbReference>
<dbReference type="Gene3D" id="3.20.20.100">
    <property type="entry name" value="NADP-dependent oxidoreductase domain"/>
    <property type="match status" value="1"/>
</dbReference>
<dbReference type="PANTHER" id="PTHR11732">
    <property type="entry name" value="ALDO/KETO REDUCTASE"/>
    <property type="match status" value="1"/>
</dbReference>
<evidence type="ECO:0000256" key="1">
    <source>
        <dbReference type="ARBA" id="ARBA00023002"/>
    </source>
</evidence>
<evidence type="ECO:0000259" key="5">
    <source>
        <dbReference type="Pfam" id="PF00248"/>
    </source>
</evidence>
<name>A0A8H6IMN5_9PEZI</name>
<sequence length="344" mass="38731">MTTRTPLLTIPSSGQKVPQVGFGLWKVAPEQAADLVYEAIKSGYRLFDGAYDYGNEKEAGEGIRRAIEEGLVTREEIFVTTKLWNTCHQKDRAISVATKQTEEWGLGYIDLFLIHFPVALEYNPECTRGWYYDGESQVRLEKTPIRDTWEALEELQAKGVVKNIGISNFNSQAILDILTYAKVKPSMLQIGSYYPLGVHTSQWLTAAAEHHPYLVQQNLLDFCKDEGILVTGYSSFGPQSFLELPPSFRTKAAHTPSLLQAPLILELASKYGKTAGQILLRWATQRGLLVIPKSNRKERMVENLDVTGFDMDRTDLARIAELDMGLHFNDPGVYLVGRPLRIFT</sequence>
<reference evidence="6 7" key="1">
    <citation type="journal article" date="2020" name="Phytopathology">
        <title>Genome Sequence Resources of Colletotrichum truncatum, C. plurivorum, C. musicola, and C. sojae: Four Species Pathogenic to Soybean (Glycine max).</title>
        <authorList>
            <person name="Rogerio F."/>
            <person name="Boufleur T.R."/>
            <person name="Ciampi-Guillardi M."/>
            <person name="Sukno S.A."/>
            <person name="Thon M.R."/>
            <person name="Massola Junior N.S."/>
            <person name="Baroncelli R."/>
        </authorList>
    </citation>
    <scope>NUCLEOTIDE SEQUENCE [LARGE SCALE GENOMIC DNA]</scope>
    <source>
        <strain evidence="6 7">LFN0009</strain>
    </source>
</reference>
<dbReference type="InterPro" id="IPR018170">
    <property type="entry name" value="Aldo/ket_reductase_CS"/>
</dbReference>
<proteinExistence type="predicted"/>
<dbReference type="PRINTS" id="PR00069">
    <property type="entry name" value="ALDKETRDTASE"/>
</dbReference>
<evidence type="ECO:0000313" key="6">
    <source>
        <dbReference type="EMBL" id="KAF6785182.1"/>
    </source>
</evidence>
<dbReference type="InterPro" id="IPR036812">
    <property type="entry name" value="NAD(P)_OxRdtase_dom_sf"/>
</dbReference>
<evidence type="ECO:0000256" key="2">
    <source>
        <dbReference type="PIRSR" id="PIRSR000097-1"/>
    </source>
</evidence>
<dbReference type="GO" id="GO:0016491">
    <property type="term" value="F:oxidoreductase activity"/>
    <property type="evidence" value="ECO:0007669"/>
    <property type="project" value="UniProtKB-KW"/>
</dbReference>
<dbReference type="InterPro" id="IPR023210">
    <property type="entry name" value="NADP_OxRdtase_dom"/>
</dbReference>
<feature type="binding site" evidence="3">
    <location>
        <position position="115"/>
    </location>
    <ligand>
        <name>substrate</name>
    </ligand>
</feature>
<evidence type="ECO:0000313" key="7">
    <source>
        <dbReference type="Proteomes" id="UP000652219"/>
    </source>
</evidence>
<keyword evidence="7" id="KW-1185">Reference proteome</keyword>
<evidence type="ECO:0000256" key="3">
    <source>
        <dbReference type="PIRSR" id="PIRSR000097-2"/>
    </source>
</evidence>
<dbReference type="SUPFAM" id="SSF51430">
    <property type="entry name" value="NAD(P)-linked oxidoreductase"/>
    <property type="match status" value="1"/>
</dbReference>
<accession>A0A8H6IMN5</accession>
<evidence type="ECO:0000256" key="4">
    <source>
        <dbReference type="PIRSR" id="PIRSR000097-3"/>
    </source>
</evidence>
<dbReference type="PIRSF" id="PIRSF000097">
    <property type="entry name" value="AKR"/>
    <property type="match status" value="1"/>
</dbReference>
<gene>
    <name evidence="6" type="ORF">CSOJ01_15639</name>
</gene>
<protein>
    <submittedName>
        <fullName evidence="6">NAD(P)H-dependent D-xylose reductase xyl1</fullName>
    </submittedName>
</protein>
<dbReference type="AlphaFoldDB" id="A0A8H6IMN5"/>
<dbReference type="PROSITE" id="PS00062">
    <property type="entry name" value="ALDOKETO_REDUCTASE_2"/>
    <property type="match status" value="1"/>
</dbReference>
<dbReference type="InterPro" id="IPR020471">
    <property type="entry name" value="AKR"/>
</dbReference>
<feature type="domain" description="NADP-dependent oxidoreductase" evidence="5">
    <location>
        <begin position="21"/>
        <end position="323"/>
    </location>
</feature>
<comment type="caution">
    <text evidence="6">The sequence shown here is derived from an EMBL/GenBank/DDBJ whole genome shotgun (WGS) entry which is preliminary data.</text>
</comment>
<organism evidence="6 7">
    <name type="scientific">Colletotrichum sojae</name>
    <dbReference type="NCBI Taxonomy" id="2175907"/>
    <lineage>
        <taxon>Eukaryota</taxon>
        <taxon>Fungi</taxon>
        <taxon>Dikarya</taxon>
        <taxon>Ascomycota</taxon>
        <taxon>Pezizomycotina</taxon>
        <taxon>Sordariomycetes</taxon>
        <taxon>Hypocreomycetidae</taxon>
        <taxon>Glomerellales</taxon>
        <taxon>Glomerellaceae</taxon>
        <taxon>Colletotrichum</taxon>
        <taxon>Colletotrichum orchidearum species complex</taxon>
    </lineage>
</organism>